<dbReference type="Gene3D" id="2.60.40.10">
    <property type="entry name" value="Immunoglobulins"/>
    <property type="match status" value="1"/>
</dbReference>
<dbReference type="InterPro" id="IPR013783">
    <property type="entry name" value="Ig-like_fold"/>
</dbReference>
<evidence type="ECO:0000313" key="1">
    <source>
        <dbReference type="EMBL" id="VDK51047.1"/>
    </source>
</evidence>
<organism evidence="1 2">
    <name type="scientific">Cylicostephanus goldi</name>
    <name type="common">Nematode worm</name>
    <dbReference type="NCBI Taxonomy" id="71465"/>
    <lineage>
        <taxon>Eukaryota</taxon>
        <taxon>Metazoa</taxon>
        <taxon>Ecdysozoa</taxon>
        <taxon>Nematoda</taxon>
        <taxon>Chromadorea</taxon>
        <taxon>Rhabditida</taxon>
        <taxon>Rhabditina</taxon>
        <taxon>Rhabditomorpha</taxon>
        <taxon>Strongyloidea</taxon>
        <taxon>Strongylidae</taxon>
        <taxon>Cylicostephanus</taxon>
    </lineage>
</organism>
<gene>
    <name evidence="1" type="ORF">CGOC_LOCUS1947</name>
</gene>
<evidence type="ECO:0000313" key="2">
    <source>
        <dbReference type="Proteomes" id="UP000271889"/>
    </source>
</evidence>
<accession>A0A3P6QY35</accession>
<dbReference type="Proteomes" id="UP000271889">
    <property type="component" value="Unassembled WGS sequence"/>
</dbReference>
<dbReference type="EMBL" id="UYRV01004063">
    <property type="protein sequence ID" value="VDK51047.1"/>
    <property type="molecule type" value="Genomic_DNA"/>
</dbReference>
<proteinExistence type="predicted"/>
<dbReference type="CDD" id="cd00063">
    <property type="entry name" value="FN3"/>
    <property type="match status" value="1"/>
</dbReference>
<dbReference type="InterPro" id="IPR003961">
    <property type="entry name" value="FN3_dom"/>
</dbReference>
<reference evidence="1 2" key="1">
    <citation type="submission" date="2018-11" db="EMBL/GenBank/DDBJ databases">
        <authorList>
            <consortium name="Pathogen Informatics"/>
        </authorList>
    </citation>
    <scope>NUCLEOTIDE SEQUENCE [LARGE SCALE GENOMIC DNA]</scope>
</reference>
<sequence>MCRYHEYGKVKRYKVSGANELSGHRIIFFALVDVRVLEWDPPLQPNGDISHYVVSWRAMDDLHMNQNMGAAVCYDDLARSLDISLGAADGLLEPSSTPAPKVSSMLMGTASAGKGDTCPRNEGCCKCPPKALSTDADENIESQTEFENAVHNVVFVQKSSASLFPLVGVRARTLVTFPLAPVGDSDKSDDINVLRMHRIYRMCRQQHGLSSFIDETMPSVSQA</sequence>
<dbReference type="SUPFAM" id="SSF49265">
    <property type="entry name" value="Fibronectin type III"/>
    <property type="match status" value="1"/>
</dbReference>
<dbReference type="InterPro" id="IPR036116">
    <property type="entry name" value="FN3_sf"/>
</dbReference>
<protein>
    <submittedName>
        <fullName evidence="1">Uncharacterized protein</fullName>
    </submittedName>
</protein>
<keyword evidence="2" id="KW-1185">Reference proteome</keyword>
<dbReference type="AlphaFoldDB" id="A0A3P6QY35"/>
<name>A0A3P6QY35_CYLGO</name>